<dbReference type="Gene3D" id="3.40.50.1820">
    <property type="entry name" value="alpha/beta hydrolase"/>
    <property type="match status" value="1"/>
</dbReference>
<dbReference type="PANTHER" id="PTHR45527:SF14">
    <property type="entry name" value="PLIPASTATIN SYNTHASE SUBUNIT B"/>
    <property type="match status" value="1"/>
</dbReference>
<dbReference type="SMART" id="SM00823">
    <property type="entry name" value="PKS_PP"/>
    <property type="match status" value="1"/>
</dbReference>
<evidence type="ECO:0000256" key="3">
    <source>
        <dbReference type="ARBA" id="ARBA00022450"/>
    </source>
</evidence>
<dbReference type="FunFam" id="2.30.38.10:FF:000001">
    <property type="entry name" value="Non-ribosomal peptide synthetase PvdI"/>
    <property type="match status" value="1"/>
</dbReference>
<dbReference type="FunFam" id="3.40.50.980:FF:000001">
    <property type="entry name" value="Non-ribosomal peptide synthetase"/>
    <property type="match status" value="1"/>
</dbReference>
<dbReference type="GO" id="GO:0043041">
    <property type="term" value="P:amino acid activation for nonribosomal peptide biosynthetic process"/>
    <property type="evidence" value="ECO:0007669"/>
    <property type="project" value="TreeGrafter"/>
</dbReference>
<dbReference type="Gene3D" id="3.30.559.10">
    <property type="entry name" value="Chloramphenicol acetyltransferase-like domain"/>
    <property type="match status" value="1"/>
</dbReference>
<sequence>MTVSDQTNKSKNVAAIYPLSPMQQGMLFHTLYAPESGVYFEQFSCTLGGKLNVALFEQAWQKVVERHPVLRSLFVWENRKKPLQVVRHQVNLPWIQHDWRSLSPSKQQGQLEEFLISDRTQGFQLDQAPLIRCALIRLSEETYQFIGSFHHLLLDGWSLPILFQEVFGFYEAWNRGDNLSLATPRPFQDYIGWLQRQDLSIAEAFWRRTLQGFTAPTPLGVDRMIKFDTHHQGSFHEQPFQLSATATAALQRFAQQHRLTVSTLVQGTWALLLSRYSGESDVVFGATVSGRPPTLPGAESMVGLFINTLPVRVQIPEDAQTLPWLQQLQSQQVEQDQYSYSFLVDIQGWSEIPRGMPLFESIVVFENYPVAAALQEPLDSLQVDNVRAYETTNYPLTLVAASHQELYGRIVYDRDRFEADAIARMANHFQNLLIAISTQSEQPIKQLPLLDDAEKQQLLQAWNAGKAEYPSEQCLHQWFEQQVEQTPNAIAVVFDNQSLTYAQLNTRANQLAHHLQSLGVAPETLVGICVERSLDMVVGLLGILKAGGAYLPLDPDYPADRLEFILQDAQVSVLLTQSQWLNSLTEVSAQTVCLDTDWEAISAFSQENPVNQATPNNLAYVIYTSGSTGKPKGVLVNHANVTRLFTATQSWFNFNESDVWTLFHSYAFDFSVWELWGALLYGGRLVIVPFWISRDPQAFYQLLCQEKVTVLNQTPSAFRQLIWVEEQAEVTVAKLYLRWVIFGGESLDPSSLMPWFERHGDGTPQLVNMYGITETTVHVTFRPLTIEDAHSRGSVIGLPIPDLQLYILDESLQPVPIGVRGQMFVGGAGVARGYLNRPELTADRFIQNPFSEQLGDKLYKTGDLARYRSDGNIEYLGRIDYQVKIRGFRIELGEIEAALSQHPVVKEAVVIDREGKAGDKRLVAYIVSESQSDTLMGELRCYLEEQLPDYMVPSAFVLLDVLPLTSNGKLDRRALPTPDMGNSHGVSFVPPQTPTEDAIANIITSVLEIEKIGIHDDFFELGGHSLLATQVISRLRQTFSVELPVQVIFTTPTIAELAELVIAKQLEQADNEALELILAEVNQLSDREVNLQLSDPTNHSSS</sequence>
<protein>
    <submittedName>
        <fullName evidence="6">PuwH</fullName>
    </submittedName>
</protein>
<organism evidence="6">
    <name type="scientific">Cylindrospermum alatosporum CCALA 988</name>
    <dbReference type="NCBI Taxonomy" id="1382618"/>
    <lineage>
        <taxon>Bacteria</taxon>
        <taxon>Bacillati</taxon>
        <taxon>Cyanobacteriota</taxon>
        <taxon>Cyanophyceae</taxon>
        <taxon>Nostocales</taxon>
        <taxon>Nostocaceae</taxon>
        <taxon>Cylindrospermum</taxon>
    </lineage>
</organism>
<name>A0A0A0WEZ7_9NOST</name>
<dbReference type="PROSITE" id="PS00012">
    <property type="entry name" value="PHOSPHOPANTETHEINE"/>
    <property type="match status" value="1"/>
</dbReference>
<dbReference type="InterPro" id="IPR000873">
    <property type="entry name" value="AMP-dep_synth/lig_dom"/>
</dbReference>
<gene>
    <name evidence="6" type="primary">puwH</name>
</gene>
<keyword evidence="3" id="KW-0596">Phosphopantetheine</keyword>
<dbReference type="Pfam" id="PF00668">
    <property type="entry name" value="Condensation"/>
    <property type="match status" value="1"/>
</dbReference>
<dbReference type="EMBL" id="KM078884">
    <property type="protein sequence ID" value="AIW82285.1"/>
    <property type="molecule type" value="Genomic_DNA"/>
</dbReference>
<reference evidence="6" key="1">
    <citation type="journal article" date="2014" name="PLoS ONE">
        <title>A Hybrid Non-Ribosomal Peptide/Polyketide Synthetase Containing Fatty-Acyl Ligase (FAAL) Synthesizes the beta-Amino Fatty Acid Lipopeptides Puwainaphycins in the Cyanobacterium Cylindrospermum alatosporum.</title>
        <authorList>
            <person name="Mares J."/>
            <person name="Hajek J."/>
            <person name="Urajova P."/>
            <person name="Kopecky J."/>
            <person name="Hrouzek P."/>
        </authorList>
    </citation>
    <scope>NUCLEOTIDE SEQUENCE</scope>
    <source>
        <strain evidence="6">CCALA 988</strain>
    </source>
</reference>
<dbReference type="CDD" id="cd19543">
    <property type="entry name" value="DCL_NRPS"/>
    <property type="match status" value="1"/>
</dbReference>
<dbReference type="NCBIfam" id="TIGR01733">
    <property type="entry name" value="AA-adenyl-dom"/>
    <property type="match status" value="1"/>
</dbReference>
<comment type="cofactor">
    <cofactor evidence="1">
        <name>pantetheine 4'-phosphate</name>
        <dbReference type="ChEBI" id="CHEBI:47942"/>
    </cofactor>
</comment>
<evidence type="ECO:0000256" key="1">
    <source>
        <dbReference type="ARBA" id="ARBA00001957"/>
    </source>
</evidence>
<dbReference type="GO" id="GO:0003824">
    <property type="term" value="F:catalytic activity"/>
    <property type="evidence" value="ECO:0007669"/>
    <property type="project" value="InterPro"/>
</dbReference>
<dbReference type="InterPro" id="IPR023213">
    <property type="entry name" value="CAT-like_dom_sf"/>
</dbReference>
<dbReference type="InterPro" id="IPR045851">
    <property type="entry name" value="AMP-bd_C_sf"/>
</dbReference>
<dbReference type="PANTHER" id="PTHR45527">
    <property type="entry name" value="NONRIBOSOMAL PEPTIDE SYNTHETASE"/>
    <property type="match status" value="1"/>
</dbReference>
<dbReference type="InterPro" id="IPR036736">
    <property type="entry name" value="ACP-like_sf"/>
</dbReference>
<dbReference type="FunFam" id="3.40.50.12780:FF:000012">
    <property type="entry name" value="Non-ribosomal peptide synthetase"/>
    <property type="match status" value="1"/>
</dbReference>
<keyword evidence="4" id="KW-0597">Phosphoprotein</keyword>
<evidence type="ECO:0000259" key="5">
    <source>
        <dbReference type="PROSITE" id="PS50075"/>
    </source>
</evidence>
<accession>A0A0A0WEZ7</accession>
<dbReference type="Gene3D" id="3.30.300.30">
    <property type="match status" value="1"/>
</dbReference>
<dbReference type="PROSITE" id="PS00455">
    <property type="entry name" value="AMP_BINDING"/>
    <property type="match status" value="1"/>
</dbReference>
<dbReference type="PROSITE" id="PS50075">
    <property type="entry name" value="CARRIER"/>
    <property type="match status" value="1"/>
</dbReference>
<dbReference type="CDD" id="cd17643">
    <property type="entry name" value="A_NRPS_Cytc1-like"/>
    <property type="match status" value="1"/>
</dbReference>
<dbReference type="InterPro" id="IPR025110">
    <property type="entry name" value="AMP-bd_C"/>
</dbReference>
<dbReference type="Gene3D" id="3.30.559.30">
    <property type="entry name" value="Nonribosomal peptide synthetase, condensation domain"/>
    <property type="match status" value="1"/>
</dbReference>
<evidence type="ECO:0000256" key="4">
    <source>
        <dbReference type="ARBA" id="ARBA00022553"/>
    </source>
</evidence>
<evidence type="ECO:0000256" key="2">
    <source>
        <dbReference type="ARBA" id="ARBA00006432"/>
    </source>
</evidence>
<dbReference type="Pfam" id="PF00550">
    <property type="entry name" value="PP-binding"/>
    <property type="match status" value="1"/>
</dbReference>
<dbReference type="Pfam" id="PF00501">
    <property type="entry name" value="AMP-binding"/>
    <property type="match status" value="1"/>
</dbReference>
<dbReference type="InterPro" id="IPR010071">
    <property type="entry name" value="AA_adenyl_dom"/>
</dbReference>
<evidence type="ECO:0000313" key="6">
    <source>
        <dbReference type="EMBL" id="AIW82285.1"/>
    </source>
</evidence>
<dbReference type="SUPFAM" id="SSF56801">
    <property type="entry name" value="Acetyl-CoA synthetase-like"/>
    <property type="match status" value="1"/>
</dbReference>
<dbReference type="SUPFAM" id="SSF52777">
    <property type="entry name" value="CoA-dependent acyltransferases"/>
    <property type="match status" value="2"/>
</dbReference>
<dbReference type="AlphaFoldDB" id="A0A0A0WEZ7"/>
<dbReference type="Gene3D" id="3.40.50.980">
    <property type="match status" value="2"/>
</dbReference>
<proteinExistence type="inferred from homology"/>
<dbReference type="InterPro" id="IPR006162">
    <property type="entry name" value="Ppantetheine_attach_site"/>
</dbReference>
<dbReference type="GO" id="GO:0044550">
    <property type="term" value="P:secondary metabolite biosynthetic process"/>
    <property type="evidence" value="ECO:0007669"/>
    <property type="project" value="UniProtKB-ARBA"/>
</dbReference>
<dbReference type="FunFam" id="1.10.1200.10:FF:000005">
    <property type="entry name" value="Nonribosomal peptide synthetase 1"/>
    <property type="match status" value="1"/>
</dbReference>
<dbReference type="Gene3D" id="2.30.38.10">
    <property type="entry name" value="Luciferase, Domain 3"/>
    <property type="match status" value="1"/>
</dbReference>
<comment type="similarity">
    <text evidence="2">Belongs to the ATP-dependent AMP-binding enzyme family.</text>
</comment>
<dbReference type="InterPro" id="IPR001242">
    <property type="entry name" value="Condensation_dom"/>
</dbReference>
<dbReference type="InterPro" id="IPR020845">
    <property type="entry name" value="AMP-binding_CS"/>
</dbReference>
<dbReference type="SUPFAM" id="SSF47336">
    <property type="entry name" value="ACP-like"/>
    <property type="match status" value="1"/>
</dbReference>
<feature type="domain" description="Carrier" evidence="5">
    <location>
        <begin position="990"/>
        <end position="1065"/>
    </location>
</feature>
<dbReference type="Pfam" id="PF13193">
    <property type="entry name" value="AMP-binding_C"/>
    <property type="match status" value="1"/>
</dbReference>
<dbReference type="InterPro" id="IPR009081">
    <property type="entry name" value="PP-bd_ACP"/>
</dbReference>
<dbReference type="InterPro" id="IPR020806">
    <property type="entry name" value="PKS_PP-bd"/>
</dbReference>
<dbReference type="GO" id="GO:0031177">
    <property type="term" value="F:phosphopantetheine binding"/>
    <property type="evidence" value="ECO:0007669"/>
    <property type="project" value="InterPro"/>
</dbReference>
<dbReference type="FunFam" id="3.30.300.30:FF:000010">
    <property type="entry name" value="Enterobactin synthetase component F"/>
    <property type="match status" value="1"/>
</dbReference>
<dbReference type="InterPro" id="IPR029058">
    <property type="entry name" value="AB_hydrolase_fold"/>
</dbReference>
<dbReference type="GO" id="GO:0005829">
    <property type="term" value="C:cytosol"/>
    <property type="evidence" value="ECO:0007669"/>
    <property type="project" value="TreeGrafter"/>
</dbReference>
<dbReference type="GO" id="GO:0008610">
    <property type="term" value="P:lipid biosynthetic process"/>
    <property type="evidence" value="ECO:0007669"/>
    <property type="project" value="UniProtKB-ARBA"/>
</dbReference>